<dbReference type="Proteomes" id="UP000789920">
    <property type="component" value="Unassembled WGS sequence"/>
</dbReference>
<accession>A0ACA9LDN5</accession>
<name>A0ACA9LDN5_9GLOM</name>
<gene>
    <name evidence="1" type="ORF">RPERSI_LOCUS2875</name>
</gene>
<evidence type="ECO:0000313" key="1">
    <source>
        <dbReference type="EMBL" id="CAG8524952.1"/>
    </source>
</evidence>
<reference evidence="1" key="1">
    <citation type="submission" date="2021-06" db="EMBL/GenBank/DDBJ databases">
        <authorList>
            <person name="Kallberg Y."/>
            <person name="Tangrot J."/>
            <person name="Rosling A."/>
        </authorList>
    </citation>
    <scope>NUCLEOTIDE SEQUENCE</scope>
    <source>
        <strain evidence="1">MA461A</strain>
    </source>
</reference>
<keyword evidence="2" id="KW-1185">Reference proteome</keyword>
<organism evidence="1 2">
    <name type="scientific">Racocetra persica</name>
    <dbReference type="NCBI Taxonomy" id="160502"/>
    <lineage>
        <taxon>Eukaryota</taxon>
        <taxon>Fungi</taxon>
        <taxon>Fungi incertae sedis</taxon>
        <taxon>Mucoromycota</taxon>
        <taxon>Glomeromycotina</taxon>
        <taxon>Glomeromycetes</taxon>
        <taxon>Diversisporales</taxon>
        <taxon>Gigasporaceae</taxon>
        <taxon>Racocetra</taxon>
    </lineage>
</organism>
<sequence length="126" mass="14143">MSEEAPQSVAFEVDIKENPDAPVPKHILERFSEEKEISGEDINAKLTAAEERKKQLDAEKAQKAANEVAHAKKVAEEQRRLSDTKNSEGLAKLQEKLSQAETRRQDKLNKQQGDDKHHAPSDETSN</sequence>
<protein>
    <submittedName>
        <fullName evidence="1">25703_t:CDS:1</fullName>
    </submittedName>
</protein>
<evidence type="ECO:0000313" key="2">
    <source>
        <dbReference type="Proteomes" id="UP000789920"/>
    </source>
</evidence>
<dbReference type="EMBL" id="CAJVQC010003325">
    <property type="protein sequence ID" value="CAG8524952.1"/>
    <property type="molecule type" value="Genomic_DNA"/>
</dbReference>
<proteinExistence type="predicted"/>
<comment type="caution">
    <text evidence="1">The sequence shown here is derived from an EMBL/GenBank/DDBJ whole genome shotgun (WGS) entry which is preliminary data.</text>
</comment>